<comment type="caution">
    <text evidence="2">The sequence shown here is derived from an EMBL/GenBank/DDBJ whole genome shotgun (WGS) entry which is preliminary data.</text>
</comment>
<dbReference type="EMBL" id="SMKU01000243">
    <property type="protein sequence ID" value="TDD73996.1"/>
    <property type="molecule type" value="Genomic_DNA"/>
</dbReference>
<proteinExistence type="predicted"/>
<protein>
    <submittedName>
        <fullName evidence="2">Uncharacterized protein</fullName>
    </submittedName>
</protein>
<sequence>MATVAFLTIPGLVIGLVLLAAVDRLGLWANARFRLPWRRDETGRPLSAIGLEQVDELFHASKRYELDQRRTSLMLRDEERDGAPPAARVDLDAGTAVLRRPDGPMGQGRR</sequence>
<organism evidence="2 3">
    <name type="scientific">Actinomadura rubrisoli</name>
    <dbReference type="NCBI Taxonomy" id="2530368"/>
    <lineage>
        <taxon>Bacteria</taxon>
        <taxon>Bacillati</taxon>
        <taxon>Actinomycetota</taxon>
        <taxon>Actinomycetes</taxon>
        <taxon>Streptosporangiales</taxon>
        <taxon>Thermomonosporaceae</taxon>
        <taxon>Actinomadura</taxon>
    </lineage>
</organism>
<dbReference type="AlphaFoldDB" id="A0A4R5AQQ0"/>
<dbReference type="InterPro" id="IPR045684">
    <property type="entry name" value="DUF6191"/>
</dbReference>
<dbReference type="OrthoDB" id="3692692at2"/>
<feature type="region of interest" description="Disordered" evidence="1">
    <location>
        <begin position="75"/>
        <end position="110"/>
    </location>
</feature>
<evidence type="ECO:0000313" key="2">
    <source>
        <dbReference type="EMBL" id="TDD73996.1"/>
    </source>
</evidence>
<reference evidence="2 3" key="1">
    <citation type="submission" date="2019-03" db="EMBL/GenBank/DDBJ databases">
        <title>Draft genome sequences of novel Actinobacteria.</title>
        <authorList>
            <person name="Sahin N."/>
            <person name="Ay H."/>
            <person name="Saygin H."/>
        </authorList>
    </citation>
    <scope>NUCLEOTIDE SEQUENCE [LARGE SCALE GENOMIC DNA]</scope>
    <source>
        <strain evidence="2 3">H3C3</strain>
    </source>
</reference>
<dbReference type="Proteomes" id="UP000294513">
    <property type="component" value="Unassembled WGS sequence"/>
</dbReference>
<evidence type="ECO:0000313" key="3">
    <source>
        <dbReference type="Proteomes" id="UP000294513"/>
    </source>
</evidence>
<evidence type="ECO:0000256" key="1">
    <source>
        <dbReference type="SAM" id="MobiDB-lite"/>
    </source>
</evidence>
<name>A0A4R5AQQ0_9ACTN</name>
<dbReference type="Pfam" id="PF19690">
    <property type="entry name" value="DUF6191"/>
    <property type="match status" value="1"/>
</dbReference>
<keyword evidence="3" id="KW-1185">Reference proteome</keyword>
<gene>
    <name evidence="2" type="ORF">E1298_33060</name>
</gene>
<accession>A0A4R5AQQ0</accession>
<dbReference type="RefSeq" id="WP_131900299.1">
    <property type="nucleotide sequence ID" value="NZ_SMKU01000243.1"/>
</dbReference>